<dbReference type="EMBL" id="UOFV01000421">
    <property type="protein sequence ID" value="VAX03704.1"/>
    <property type="molecule type" value="Genomic_DNA"/>
</dbReference>
<dbReference type="InterPro" id="IPR036291">
    <property type="entry name" value="NAD(P)-bd_dom_sf"/>
</dbReference>
<evidence type="ECO:0000313" key="2">
    <source>
        <dbReference type="EMBL" id="VAX03704.1"/>
    </source>
</evidence>
<dbReference type="GO" id="GO:0003978">
    <property type="term" value="F:UDP-glucose 4-epimerase activity"/>
    <property type="evidence" value="ECO:0007669"/>
    <property type="project" value="UniProtKB-EC"/>
</dbReference>
<evidence type="ECO:0000259" key="1">
    <source>
        <dbReference type="Pfam" id="PF01370"/>
    </source>
</evidence>
<accession>A0A3B1AV76</accession>
<dbReference type="EC" id="5.1.3.2" evidence="2"/>
<dbReference type="InterPro" id="IPR001509">
    <property type="entry name" value="Epimerase_deHydtase"/>
</dbReference>
<keyword evidence="2" id="KW-0413">Isomerase</keyword>
<dbReference type="Gene3D" id="3.40.50.720">
    <property type="entry name" value="NAD(P)-binding Rossmann-like Domain"/>
    <property type="match status" value="1"/>
</dbReference>
<name>A0A3B1AV76_9ZZZZ</name>
<dbReference type="PANTHER" id="PTHR43245:SF23">
    <property type="entry name" value="NAD(P)-BINDING DOMAIN-CONTAINING PROTEIN"/>
    <property type="match status" value="1"/>
</dbReference>
<dbReference type="Pfam" id="PF01370">
    <property type="entry name" value="Epimerase"/>
    <property type="match status" value="1"/>
</dbReference>
<feature type="domain" description="NAD-dependent epimerase/dehydratase" evidence="1">
    <location>
        <begin position="11"/>
        <end position="243"/>
    </location>
</feature>
<proteinExistence type="predicted"/>
<organism evidence="2">
    <name type="scientific">hydrothermal vent metagenome</name>
    <dbReference type="NCBI Taxonomy" id="652676"/>
    <lineage>
        <taxon>unclassified sequences</taxon>
        <taxon>metagenomes</taxon>
        <taxon>ecological metagenomes</taxon>
    </lineage>
</organism>
<reference evidence="2" key="1">
    <citation type="submission" date="2018-06" db="EMBL/GenBank/DDBJ databases">
        <authorList>
            <person name="Zhirakovskaya E."/>
        </authorList>
    </citation>
    <scope>NUCLEOTIDE SEQUENCE</scope>
</reference>
<dbReference type="AlphaFoldDB" id="A0A3B1AV76"/>
<dbReference type="CDD" id="cd08946">
    <property type="entry name" value="SDR_e"/>
    <property type="match status" value="1"/>
</dbReference>
<dbReference type="SUPFAM" id="SSF51735">
    <property type="entry name" value="NAD(P)-binding Rossmann-fold domains"/>
    <property type="match status" value="1"/>
</dbReference>
<protein>
    <submittedName>
        <fullName evidence="2">UDP-glucose 4-epimerase</fullName>
        <ecNumber evidence="2">5.1.3.2</ecNumber>
    </submittedName>
</protein>
<sequence>MENMGIAKMKVLVTGHSGYIGTVLVPMLLEHGHDVSGLDNGWFEHCVFTGEVTQIPGIKKDVRDVEKTDLEGFDAIIHLAGLSNDPLGDYRPGLTEEINDKASVRIATLAKEVGVERFIFASSCSNYGASGDQFLTEDAAFNPVTPYGVSKVKVEEGLDKLADDSFCPVYLRASTAYGMSPIIRFDLVLNNLTAWAFTTGQVYLKSDGTPWRPIVHVEDICRAYVAALHAPRDVVFNRGFNVGTTTENYQIRELAEIVQDVVPNCRVEFADDAGPDKRCYRVDCNRIATELHEFKPQWTAHQGVVELYEAYKKVGLTLDEFEGEKFKRIAHLQKLVKDKKLDETLRWA</sequence>
<gene>
    <name evidence="2" type="ORF">MNBD_GAMMA19-2090</name>
</gene>
<dbReference type="PANTHER" id="PTHR43245">
    <property type="entry name" value="BIFUNCTIONAL POLYMYXIN RESISTANCE PROTEIN ARNA"/>
    <property type="match status" value="1"/>
</dbReference>
<dbReference type="InterPro" id="IPR050177">
    <property type="entry name" value="Lipid_A_modif_metabolic_enz"/>
</dbReference>